<keyword evidence="2" id="KW-1185">Reference proteome</keyword>
<proteinExistence type="predicted"/>
<comment type="caution">
    <text evidence="1">The sequence shown here is derived from an EMBL/GenBank/DDBJ whole genome shotgun (WGS) entry which is preliminary data.</text>
</comment>
<dbReference type="Proteomes" id="UP000192328">
    <property type="component" value="Unassembled WGS sequence"/>
</dbReference>
<name>A0AC61PJH1_9FIRM</name>
<evidence type="ECO:0000313" key="2">
    <source>
        <dbReference type="Proteomes" id="UP000192328"/>
    </source>
</evidence>
<organism evidence="1 2">
    <name type="scientific">Aristaeella lactis</name>
    <dbReference type="NCBI Taxonomy" id="3046383"/>
    <lineage>
        <taxon>Bacteria</taxon>
        <taxon>Bacillati</taxon>
        <taxon>Bacillota</taxon>
        <taxon>Clostridia</taxon>
        <taxon>Eubacteriales</taxon>
        <taxon>Aristaeellaceae</taxon>
        <taxon>Aristaeella</taxon>
    </lineage>
</organism>
<gene>
    <name evidence="1" type="ORF">SAMN06297397_0852</name>
</gene>
<reference evidence="1" key="1">
    <citation type="submission" date="2017-04" db="EMBL/GenBank/DDBJ databases">
        <authorList>
            <person name="Varghese N."/>
            <person name="Submissions S."/>
        </authorList>
    </citation>
    <scope>NUCLEOTIDE SEQUENCE</scope>
    <source>
        <strain evidence="1">WTE2008</strain>
    </source>
</reference>
<sequence length="90" mass="9606">MTYQKPEVEIVLFDFEGFMTGSLMGGECAGYTDSVGHNCGTYTVGQSCTSWTTPSFGGATCASYNGRICTGYTDNSHNSCKSYGTSCKVF</sequence>
<evidence type="ECO:0000313" key="1">
    <source>
        <dbReference type="EMBL" id="SMC42368.1"/>
    </source>
</evidence>
<accession>A0AC61PJH1</accession>
<protein>
    <submittedName>
        <fullName evidence="1">Uncharacterized protein</fullName>
    </submittedName>
</protein>
<dbReference type="EMBL" id="FWXZ01000001">
    <property type="protein sequence ID" value="SMC42368.1"/>
    <property type="molecule type" value="Genomic_DNA"/>
</dbReference>